<evidence type="ECO:0000256" key="4">
    <source>
        <dbReference type="ARBA" id="ARBA00022989"/>
    </source>
</evidence>
<evidence type="ECO:0000256" key="2">
    <source>
        <dbReference type="ARBA" id="ARBA00022475"/>
    </source>
</evidence>
<feature type="transmembrane region" description="Helical" evidence="6">
    <location>
        <begin position="201"/>
        <end position="225"/>
    </location>
</feature>
<keyword evidence="2" id="KW-1003">Cell membrane</keyword>
<feature type="transmembrane region" description="Helical" evidence="6">
    <location>
        <begin position="401"/>
        <end position="421"/>
    </location>
</feature>
<dbReference type="AlphaFoldDB" id="A0A2N7W5D9"/>
<feature type="transmembrane region" description="Helical" evidence="6">
    <location>
        <begin position="339"/>
        <end position="356"/>
    </location>
</feature>
<feature type="transmembrane region" description="Helical" evidence="6">
    <location>
        <begin position="316"/>
        <end position="333"/>
    </location>
</feature>
<dbReference type="GO" id="GO:0022857">
    <property type="term" value="F:transmembrane transporter activity"/>
    <property type="evidence" value="ECO:0007669"/>
    <property type="project" value="InterPro"/>
</dbReference>
<gene>
    <name evidence="7" type="ORF">C0Z19_12385</name>
</gene>
<keyword evidence="5 6" id="KW-0472">Membrane</keyword>
<evidence type="ECO:0008006" key="9">
    <source>
        <dbReference type="Google" id="ProtNLM"/>
    </source>
</evidence>
<sequence length="446" mass="47712">MYTRGNLRLHFLRIRPFSLHLSPLHQNHSSEGIAAPSVFFLLLCLAAANFFRIGCQLVLTAWSAVQITGRPESVGHVLLVSSATNLTLSPLIGAFVDRCTRKKPLVLAGHFGIAVCGATPHMLALALPHAAPFFSLVITAFLSSVSGIVLACTMDYFVKQAIAAASRTRKLALINTVSQSTLIVGTAFGGYLVSYASWRDAFLLIGGCGLVLASFSGCLLPSLIFEARERRSSHHVGPALYWKHPRLFVIASCSALAFAVGQVTNTLLPAFVSLDLKFSGTRYSLIEAAWSIGALSASAVLAKVAKDRSGPIHRELLVILVISGLLCLVPRLSALTALLAIHLALGVGFAVVRVRAEVRFLTECPTHLLARFRANSVFLSSAVSAIVFISPSVSHDVGVPALYSLLSAAIAVSATMLIRFTRPRQAQRSTRQSVAKLPSETMTSDE</sequence>
<protein>
    <recommendedName>
        <fullName evidence="9">MFS transporter</fullName>
    </recommendedName>
</protein>
<name>A0A2N7W5D9_9BURK</name>
<keyword evidence="8" id="KW-1185">Reference proteome</keyword>
<evidence type="ECO:0000256" key="5">
    <source>
        <dbReference type="ARBA" id="ARBA00023136"/>
    </source>
</evidence>
<comment type="caution">
    <text evidence="7">The sequence shown here is derived from an EMBL/GenBank/DDBJ whole genome shotgun (WGS) entry which is preliminary data.</text>
</comment>
<feature type="transmembrane region" description="Helical" evidence="6">
    <location>
        <begin position="283"/>
        <end position="304"/>
    </location>
</feature>
<feature type="transmembrane region" description="Helical" evidence="6">
    <location>
        <begin position="246"/>
        <end position="263"/>
    </location>
</feature>
<dbReference type="Pfam" id="PF07690">
    <property type="entry name" value="MFS_1"/>
    <property type="match status" value="1"/>
</dbReference>
<feature type="transmembrane region" description="Helical" evidence="6">
    <location>
        <begin position="368"/>
        <end position="389"/>
    </location>
</feature>
<feature type="transmembrane region" description="Helical" evidence="6">
    <location>
        <begin position="170"/>
        <end position="195"/>
    </location>
</feature>
<dbReference type="EMBL" id="PNYB01000009">
    <property type="protein sequence ID" value="PMS24615.1"/>
    <property type="molecule type" value="Genomic_DNA"/>
</dbReference>
<accession>A0A2N7W5D9</accession>
<dbReference type="InterPro" id="IPR036259">
    <property type="entry name" value="MFS_trans_sf"/>
</dbReference>
<evidence type="ECO:0000256" key="1">
    <source>
        <dbReference type="ARBA" id="ARBA00004651"/>
    </source>
</evidence>
<proteinExistence type="predicted"/>
<feature type="transmembrane region" description="Helical" evidence="6">
    <location>
        <begin position="133"/>
        <end position="158"/>
    </location>
</feature>
<comment type="subcellular location">
    <subcellularLocation>
        <location evidence="1">Cell membrane</location>
        <topology evidence="1">Multi-pass membrane protein</topology>
    </subcellularLocation>
</comment>
<dbReference type="SUPFAM" id="SSF103473">
    <property type="entry name" value="MFS general substrate transporter"/>
    <property type="match status" value="1"/>
</dbReference>
<dbReference type="Proteomes" id="UP000235347">
    <property type="component" value="Unassembled WGS sequence"/>
</dbReference>
<feature type="transmembrane region" description="Helical" evidence="6">
    <location>
        <begin position="105"/>
        <end position="127"/>
    </location>
</feature>
<evidence type="ECO:0000256" key="6">
    <source>
        <dbReference type="SAM" id="Phobius"/>
    </source>
</evidence>
<evidence type="ECO:0000313" key="8">
    <source>
        <dbReference type="Proteomes" id="UP000235347"/>
    </source>
</evidence>
<keyword evidence="4 6" id="KW-1133">Transmembrane helix</keyword>
<dbReference type="GO" id="GO:0005886">
    <property type="term" value="C:plasma membrane"/>
    <property type="evidence" value="ECO:0007669"/>
    <property type="project" value="UniProtKB-SubCell"/>
</dbReference>
<dbReference type="PANTHER" id="PTHR23513">
    <property type="entry name" value="INTEGRAL MEMBRANE EFFLUX PROTEIN-RELATED"/>
    <property type="match status" value="1"/>
</dbReference>
<organism evidence="7 8">
    <name type="scientific">Trinickia soli</name>
    <dbReference type="NCBI Taxonomy" id="380675"/>
    <lineage>
        <taxon>Bacteria</taxon>
        <taxon>Pseudomonadati</taxon>
        <taxon>Pseudomonadota</taxon>
        <taxon>Betaproteobacteria</taxon>
        <taxon>Burkholderiales</taxon>
        <taxon>Burkholderiaceae</taxon>
        <taxon>Trinickia</taxon>
    </lineage>
</organism>
<dbReference type="Gene3D" id="1.20.1250.20">
    <property type="entry name" value="MFS general substrate transporter like domains"/>
    <property type="match status" value="1"/>
</dbReference>
<dbReference type="InterPro" id="IPR011701">
    <property type="entry name" value="MFS"/>
</dbReference>
<feature type="transmembrane region" description="Helical" evidence="6">
    <location>
        <begin position="38"/>
        <end position="62"/>
    </location>
</feature>
<reference evidence="7 8" key="1">
    <citation type="submission" date="2018-01" db="EMBL/GenBank/DDBJ databases">
        <title>Whole genome analyses suggest that Burkholderia sensu lato contains two further novel genera in the rhizoxinica-symbiotica group Mycetohabitans gen. nov., and Trinickia gen. nov.: implications for the evolution of diazotrophy and nodulation in the Burkholderiaceae.</title>
        <authorList>
            <person name="Estrada-de los Santos P."/>
            <person name="Palmer M."/>
            <person name="Chavez-Ramirez B."/>
            <person name="Beukes C."/>
            <person name="Steenkamp E.T."/>
            <person name="Hirsch A.M."/>
            <person name="Manyaka P."/>
            <person name="Maluk M."/>
            <person name="Lafos M."/>
            <person name="Crook M."/>
            <person name="Gross E."/>
            <person name="Simon M.F."/>
            <person name="Bueno dos Reis Junior F."/>
            <person name="Poole P.S."/>
            <person name="Venter S.N."/>
            <person name="James E.K."/>
        </authorList>
    </citation>
    <scope>NUCLEOTIDE SEQUENCE [LARGE SCALE GENOMIC DNA]</scope>
    <source>
        <strain evidence="7 8">GP25-8</strain>
    </source>
</reference>
<dbReference type="PANTHER" id="PTHR23513:SF11">
    <property type="entry name" value="STAPHYLOFERRIN A TRANSPORTER"/>
    <property type="match status" value="1"/>
</dbReference>
<evidence type="ECO:0000256" key="3">
    <source>
        <dbReference type="ARBA" id="ARBA00022692"/>
    </source>
</evidence>
<keyword evidence="3 6" id="KW-0812">Transmembrane</keyword>
<evidence type="ECO:0000313" key="7">
    <source>
        <dbReference type="EMBL" id="PMS24615.1"/>
    </source>
</evidence>